<dbReference type="EMBL" id="BGPR01001375">
    <property type="protein sequence ID" value="GBM52369.1"/>
    <property type="molecule type" value="Genomic_DNA"/>
</dbReference>
<name>A0A4Y2GI17_ARAVE</name>
<proteinExistence type="predicted"/>
<reference evidence="1 2" key="1">
    <citation type="journal article" date="2019" name="Sci. Rep.">
        <title>Orb-weaving spider Araneus ventricosus genome elucidates the spidroin gene catalogue.</title>
        <authorList>
            <person name="Kono N."/>
            <person name="Nakamura H."/>
            <person name="Ohtoshi R."/>
            <person name="Moran D.A.P."/>
            <person name="Shinohara A."/>
            <person name="Yoshida Y."/>
            <person name="Fujiwara M."/>
            <person name="Mori M."/>
            <person name="Tomita M."/>
            <person name="Arakawa K."/>
        </authorList>
    </citation>
    <scope>NUCLEOTIDE SEQUENCE [LARGE SCALE GENOMIC DNA]</scope>
</reference>
<gene>
    <name evidence="1" type="ORF">AVEN_160094_1</name>
</gene>
<dbReference type="Proteomes" id="UP000499080">
    <property type="component" value="Unassembled WGS sequence"/>
</dbReference>
<protein>
    <submittedName>
        <fullName evidence="1">Uncharacterized protein</fullName>
    </submittedName>
</protein>
<organism evidence="1 2">
    <name type="scientific">Araneus ventricosus</name>
    <name type="common">Orbweaver spider</name>
    <name type="synonym">Epeira ventricosa</name>
    <dbReference type="NCBI Taxonomy" id="182803"/>
    <lineage>
        <taxon>Eukaryota</taxon>
        <taxon>Metazoa</taxon>
        <taxon>Ecdysozoa</taxon>
        <taxon>Arthropoda</taxon>
        <taxon>Chelicerata</taxon>
        <taxon>Arachnida</taxon>
        <taxon>Araneae</taxon>
        <taxon>Araneomorphae</taxon>
        <taxon>Entelegynae</taxon>
        <taxon>Araneoidea</taxon>
        <taxon>Araneidae</taxon>
        <taxon>Araneus</taxon>
    </lineage>
</organism>
<sequence>MLQQSIINSVYLFVDDVASLEKHLTAGNHNFTNRSPIAANEPKNLSNNTTILNVFRRGWVLPNSKITRFSYKQELYLFTIYTIYNNFMKGEKSDVKSSPENIVKEMRQQIDPTGRKWFQPFKYMSSSQNRSLFSRMSDLHKGGTLKAPSSGLEHVGFINKDLNDITEQEKEEHLLPPPYQTNCRDNGPSDDGENFTNPNSYQVCLEICKSEYSKEMFGCDHGMTMQLSTNHLCYGARLQLNCSENVDKEAAGKWINEDSTLECYEVLSDDDIKSRVTCGSEETRNLEECDESDEENLVTNQKLSHGDALVHTKALRNYLEQETESTNAEKLY</sequence>
<dbReference type="AlphaFoldDB" id="A0A4Y2GI17"/>
<comment type="caution">
    <text evidence="1">The sequence shown here is derived from an EMBL/GenBank/DDBJ whole genome shotgun (WGS) entry which is preliminary data.</text>
</comment>
<evidence type="ECO:0000313" key="1">
    <source>
        <dbReference type="EMBL" id="GBM52369.1"/>
    </source>
</evidence>
<keyword evidence="2" id="KW-1185">Reference proteome</keyword>
<dbReference type="OrthoDB" id="5919228at2759"/>
<evidence type="ECO:0000313" key="2">
    <source>
        <dbReference type="Proteomes" id="UP000499080"/>
    </source>
</evidence>
<accession>A0A4Y2GI17</accession>